<dbReference type="OrthoDB" id="10288629at2759"/>
<dbReference type="AlphaFoldDB" id="A0A916E7M9"/>
<protein>
    <submittedName>
        <fullName evidence="1">Uncharacterized protein</fullName>
    </submittedName>
</protein>
<organism evidence="1 2">
    <name type="scientific">Rhizophagus irregularis</name>
    <dbReference type="NCBI Taxonomy" id="588596"/>
    <lineage>
        <taxon>Eukaryota</taxon>
        <taxon>Fungi</taxon>
        <taxon>Fungi incertae sedis</taxon>
        <taxon>Mucoromycota</taxon>
        <taxon>Glomeromycotina</taxon>
        <taxon>Glomeromycetes</taxon>
        <taxon>Glomerales</taxon>
        <taxon>Glomeraceae</taxon>
        <taxon>Rhizophagus</taxon>
    </lineage>
</organism>
<proteinExistence type="predicted"/>
<sequence>MKRFTNVSIFQSHSKFHFWLGCMDFGKIQKISFFRRRVWTSEFGDFSCRILDVEIRKIFFFFFDARIVLQPCIDAWNLVSILEEDFHWIISFFR</sequence>
<reference evidence="1" key="1">
    <citation type="submission" date="2020-05" db="EMBL/GenBank/DDBJ databases">
        <authorList>
            <person name="Rincon C."/>
            <person name="Sanders R I."/>
            <person name="Robbins C."/>
            <person name="Chaturvedi A."/>
        </authorList>
    </citation>
    <scope>NUCLEOTIDE SEQUENCE</scope>
    <source>
        <strain evidence="1">CHB12</strain>
    </source>
</reference>
<comment type="caution">
    <text evidence="1">The sequence shown here is derived from an EMBL/GenBank/DDBJ whole genome shotgun (WGS) entry which is preliminary data.</text>
</comment>
<gene>
    <name evidence="1" type="ORF">CHRIB12_LOCUS10517</name>
</gene>
<dbReference type="EMBL" id="CAGKOT010000021">
    <property type="protein sequence ID" value="CAB5365634.1"/>
    <property type="molecule type" value="Genomic_DNA"/>
</dbReference>
<evidence type="ECO:0000313" key="1">
    <source>
        <dbReference type="EMBL" id="CAB5365634.1"/>
    </source>
</evidence>
<dbReference type="Proteomes" id="UP000684084">
    <property type="component" value="Unassembled WGS sequence"/>
</dbReference>
<accession>A0A916E7M9</accession>
<evidence type="ECO:0000313" key="2">
    <source>
        <dbReference type="Proteomes" id="UP000684084"/>
    </source>
</evidence>
<name>A0A916E7M9_9GLOM</name>